<dbReference type="EMBL" id="HBUE01295910">
    <property type="protein sequence ID" value="CAG6576423.1"/>
    <property type="molecule type" value="Transcribed_RNA"/>
</dbReference>
<reference evidence="1" key="1">
    <citation type="submission" date="2021-05" db="EMBL/GenBank/DDBJ databases">
        <authorList>
            <person name="Alioto T."/>
            <person name="Alioto T."/>
            <person name="Gomez Garrido J."/>
        </authorList>
    </citation>
    <scope>NUCLEOTIDE SEQUENCE</scope>
</reference>
<sequence>MDLNLQVHLLDVRNQSYLLLPKAQHQIEQRVLENRTDHQRLVQREIRRRLGRTIEHGPDLRRRARLLEDRMVRQVAFEPLVALQLLLRNNLHVVLIQVRLNRLVVPLSQAFVLAQPPLQLHQPPHRRISRFADHLLETHALRKSHHVSTRDVA</sequence>
<proteinExistence type="predicted"/>
<accession>A0A8D8JT96</accession>
<evidence type="ECO:0000313" key="1">
    <source>
        <dbReference type="EMBL" id="CAG6576423.1"/>
    </source>
</evidence>
<name>A0A8D8JT96_CULPI</name>
<protein>
    <submittedName>
        <fullName evidence="1">(northern house mosquito) hypothetical protein</fullName>
    </submittedName>
</protein>
<dbReference type="EMBL" id="HBUE01190054">
    <property type="protein sequence ID" value="CAG6524740.1"/>
    <property type="molecule type" value="Transcribed_RNA"/>
</dbReference>
<organism evidence="1">
    <name type="scientific">Culex pipiens</name>
    <name type="common">House mosquito</name>
    <dbReference type="NCBI Taxonomy" id="7175"/>
    <lineage>
        <taxon>Eukaryota</taxon>
        <taxon>Metazoa</taxon>
        <taxon>Ecdysozoa</taxon>
        <taxon>Arthropoda</taxon>
        <taxon>Hexapoda</taxon>
        <taxon>Insecta</taxon>
        <taxon>Pterygota</taxon>
        <taxon>Neoptera</taxon>
        <taxon>Endopterygota</taxon>
        <taxon>Diptera</taxon>
        <taxon>Nematocera</taxon>
        <taxon>Culicoidea</taxon>
        <taxon>Culicidae</taxon>
        <taxon>Culicinae</taxon>
        <taxon>Culicini</taxon>
        <taxon>Culex</taxon>
        <taxon>Culex</taxon>
    </lineage>
</organism>
<dbReference type="AlphaFoldDB" id="A0A8D8JT96"/>